<evidence type="ECO:0000313" key="6">
    <source>
        <dbReference type="EMBL" id="QUD89710.1"/>
    </source>
</evidence>
<keyword evidence="3" id="KW-0349">Heme</keyword>
<dbReference type="Proteomes" id="UP000676409">
    <property type="component" value="Chromosome"/>
</dbReference>
<protein>
    <recommendedName>
        <fullName evidence="5">Cytochrome c domain-containing protein</fullName>
    </recommendedName>
</protein>
<dbReference type="EMBL" id="CP073078">
    <property type="protein sequence ID" value="QUD89710.1"/>
    <property type="molecule type" value="Genomic_DNA"/>
</dbReference>
<dbReference type="AlphaFoldDB" id="A0A975G2J5"/>
<name>A0A975G2J5_9CAUL</name>
<evidence type="ECO:0000313" key="7">
    <source>
        <dbReference type="Proteomes" id="UP000676409"/>
    </source>
</evidence>
<dbReference type="InterPro" id="IPR009056">
    <property type="entry name" value="Cyt_c-like_dom"/>
</dbReference>
<keyword evidence="2 3" id="KW-0408">Iron</keyword>
<reference evidence="6" key="1">
    <citation type="submission" date="2021-04" db="EMBL/GenBank/DDBJ databases">
        <title>The complete genome sequence of Caulobacter sp. S6.</title>
        <authorList>
            <person name="Tang Y."/>
            <person name="Ouyang W."/>
            <person name="Liu Q."/>
            <person name="Huang B."/>
            <person name="Guo Z."/>
            <person name="Lei P."/>
        </authorList>
    </citation>
    <scope>NUCLEOTIDE SEQUENCE</scope>
    <source>
        <strain evidence="6">S6</strain>
    </source>
</reference>
<evidence type="ECO:0000256" key="2">
    <source>
        <dbReference type="ARBA" id="ARBA00023004"/>
    </source>
</evidence>
<feature type="signal peptide" evidence="4">
    <location>
        <begin position="1"/>
        <end position="35"/>
    </location>
</feature>
<dbReference type="PROSITE" id="PS51007">
    <property type="entry name" value="CYTC"/>
    <property type="match status" value="1"/>
</dbReference>
<keyword evidence="1 3" id="KW-0479">Metal-binding</keyword>
<feature type="domain" description="Cytochrome c" evidence="5">
    <location>
        <begin position="30"/>
        <end position="120"/>
    </location>
</feature>
<keyword evidence="7" id="KW-1185">Reference proteome</keyword>
<feature type="chain" id="PRO_5038113823" description="Cytochrome c domain-containing protein" evidence="4">
    <location>
        <begin position="36"/>
        <end position="456"/>
    </location>
</feature>
<dbReference type="RefSeq" id="WP_211939762.1">
    <property type="nucleotide sequence ID" value="NZ_CP073078.1"/>
</dbReference>
<accession>A0A975G2J5</accession>
<evidence type="ECO:0000259" key="5">
    <source>
        <dbReference type="PROSITE" id="PS51007"/>
    </source>
</evidence>
<evidence type="ECO:0000256" key="3">
    <source>
        <dbReference type="PROSITE-ProRule" id="PRU00433"/>
    </source>
</evidence>
<dbReference type="GO" id="GO:0009055">
    <property type="term" value="F:electron transfer activity"/>
    <property type="evidence" value="ECO:0007669"/>
    <property type="project" value="InterPro"/>
</dbReference>
<evidence type="ECO:0000256" key="1">
    <source>
        <dbReference type="ARBA" id="ARBA00022723"/>
    </source>
</evidence>
<sequence length="456" mass="48595">MRIERHASLRASLKLFVAPAAILAALAFGARPAGAVPAFAAQIGQPCQACHVGGFGPQLTPFGREFKLHGYTQRNGDFNVPLSAMAVASYVRTQKDQPPPAPHYGPNDNASLDQFSLFFAGGFGQHLGAFIQTTYDGIGRAFTWDNLDIRAVTTTSVKGHDVLLGASLNNNPTVQDAWNTTPAWGYPYTSSGMAPGPAASPLINGALAQTSLGATAYAWIDDRFLVEGGAYGSPGATTLLRLGSDPTSPGDIKGLAPYGRIAYQQMVKEGVLEVGAFGMQADIHPGLDRTTGTTDSYTDLGVDASYIKTLASTDVVTFNARYTHEHQSLKASCILAETTPAGCASNEMNDIRADASYYWRNKIGGTVSVFDTFGSSNPFIYAGNRTFKPDSTGVTLQLDGTPWGAGHSPFGQRFNMRVGLQYTFYTTFNGAGSNWDGAGSNASDNNTFRVFTWFAY</sequence>
<dbReference type="GO" id="GO:0046872">
    <property type="term" value="F:metal ion binding"/>
    <property type="evidence" value="ECO:0007669"/>
    <property type="project" value="UniProtKB-KW"/>
</dbReference>
<gene>
    <name evidence="6" type="ORF">KCG34_07520</name>
</gene>
<organism evidence="6 7">
    <name type="scientific">Phenylobacterium montanum</name>
    <dbReference type="NCBI Taxonomy" id="2823693"/>
    <lineage>
        <taxon>Bacteria</taxon>
        <taxon>Pseudomonadati</taxon>
        <taxon>Pseudomonadota</taxon>
        <taxon>Alphaproteobacteria</taxon>
        <taxon>Caulobacterales</taxon>
        <taxon>Caulobacteraceae</taxon>
        <taxon>Phenylobacterium</taxon>
    </lineage>
</organism>
<proteinExistence type="predicted"/>
<keyword evidence="4" id="KW-0732">Signal</keyword>
<dbReference type="KEGG" id="caul:KCG34_07520"/>
<evidence type="ECO:0000256" key="4">
    <source>
        <dbReference type="SAM" id="SignalP"/>
    </source>
</evidence>
<dbReference type="GO" id="GO:0020037">
    <property type="term" value="F:heme binding"/>
    <property type="evidence" value="ECO:0007669"/>
    <property type="project" value="InterPro"/>
</dbReference>